<evidence type="ECO:0000313" key="3">
    <source>
        <dbReference type="Proteomes" id="UP000578449"/>
    </source>
</evidence>
<dbReference type="RefSeq" id="WP_185047523.1">
    <property type="nucleotide sequence ID" value="NZ_BAABIX010000006.1"/>
</dbReference>
<keyword evidence="3" id="KW-1185">Reference proteome</keyword>
<dbReference type="AlphaFoldDB" id="A0A840NWU7"/>
<feature type="compositionally biased region" description="Acidic residues" evidence="1">
    <location>
        <begin position="48"/>
        <end position="79"/>
    </location>
</feature>
<reference evidence="2 3" key="1">
    <citation type="submission" date="2020-08" db="EMBL/GenBank/DDBJ databases">
        <title>Genomic Encyclopedia of Type Strains, Phase IV (KMG-IV): sequencing the most valuable type-strain genomes for metagenomic binning, comparative biology and taxonomic classification.</title>
        <authorList>
            <person name="Goeker M."/>
        </authorList>
    </citation>
    <scope>NUCLEOTIDE SEQUENCE [LARGE SCALE GENOMIC DNA]</scope>
    <source>
        <strain evidence="2 3">DSM 45615</strain>
    </source>
</reference>
<name>A0A840NWU7_9ACTN</name>
<proteinExistence type="predicted"/>
<evidence type="ECO:0000256" key="1">
    <source>
        <dbReference type="SAM" id="MobiDB-lite"/>
    </source>
</evidence>
<feature type="region of interest" description="Disordered" evidence="1">
    <location>
        <begin position="48"/>
        <end position="88"/>
    </location>
</feature>
<accession>A0A840NWU7</accession>
<dbReference type="EMBL" id="JACHGN010000001">
    <property type="protein sequence ID" value="MBB5130666.1"/>
    <property type="molecule type" value="Genomic_DNA"/>
</dbReference>
<dbReference type="Proteomes" id="UP000578449">
    <property type="component" value="Unassembled WGS sequence"/>
</dbReference>
<sequence>MKVVLYGLSCAVCEAEDQLWQDVVRGFVECRACGHRALVAGADETDEIDPYEVDPYEVEPSEDGADPYEIWEDGEEFDPIDGPYWWSE</sequence>
<gene>
    <name evidence="2" type="ORF">HNP84_000354</name>
</gene>
<evidence type="ECO:0000313" key="2">
    <source>
        <dbReference type="EMBL" id="MBB5130666.1"/>
    </source>
</evidence>
<organism evidence="2 3">
    <name type="scientific">Thermocatellispora tengchongensis</name>
    <dbReference type="NCBI Taxonomy" id="1073253"/>
    <lineage>
        <taxon>Bacteria</taxon>
        <taxon>Bacillati</taxon>
        <taxon>Actinomycetota</taxon>
        <taxon>Actinomycetes</taxon>
        <taxon>Streptosporangiales</taxon>
        <taxon>Streptosporangiaceae</taxon>
        <taxon>Thermocatellispora</taxon>
    </lineage>
</organism>
<comment type="caution">
    <text evidence="2">The sequence shown here is derived from an EMBL/GenBank/DDBJ whole genome shotgun (WGS) entry which is preliminary data.</text>
</comment>
<protein>
    <submittedName>
        <fullName evidence="2">Zn ribbon nucleic-acid-binding protein</fullName>
    </submittedName>
</protein>